<name>A0AAD9KBA8_9ANNE</name>
<dbReference type="GO" id="GO:0009653">
    <property type="term" value="P:anatomical structure morphogenesis"/>
    <property type="evidence" value="ECO:0007669"/>
    <property type="project" value="TreeGrafter"/>
</dbReference>
<dbReference type="InterPro" id="IPR003609">
    <property type="entry name" value="Pan_app"/>
</dbReference>
<feature type="domain" description="Apple" evidence="3">
    <location>
        <begin position="266"/>
        <end position="354"/>
    </location>
</feature>
<feature type="region of interest" description="Disordered" evidence="1">
    <location>
        <begin position="49"/>
        <end position="168"/>
    </location>
</feature>
<evidence type="ECO:0000259" key="3">
    <source>
        <dbReference type="PROSITE" id="PS50948"/>
    </source>
</evidence>
<feature type="domain" description="Apple" evidence="3">
    <location>
        <begin position="452"/>
        <end position="539"/>
    </location>
</feature>
<sequence>MAKTRQTAVALLYLAHLYSGVLARTSTRPPPSPVRTIVLLTTPYRSPVPTVARTLSTTPSSAQGPHRTTKPALTRTERPHTDRSSSATTPASPGTVPSTSSSSSIWPSTTVLRTSTVNGSTLSTAAKSTTKLTTKSTVTRTTTGGTTKTTTVSKTASTTTTSSTPLSDGECPPGTYRVWHWISDYVPSALAAALLHVNSTDTAGQCHAACTGGSRRKSCISYVFRPAERKCSLYAFRFLDDGITFIKAKTEFFFESHCRNFILPQCPLTQQLPVLRYARGQYYDPGSGYREEVDTAITLDQCLDSCIATWDTERKCQSVSYGKEKGTVCKLNYRSSDGKELSRSAYYDFYEYTCFKDPDICSSRTQSNRVWFAFTNRSYAIDPDENDIISGVKSYVGCQNLCFYHRGRMCKSVVYRPDTGQCLMYNARYEQRKEIGLNVYQYQCPEKNIKQCSSNMELIWAQFQGRTLPEHHDHVIADVDTARECQQRCLNMSSWVCKSIVYDVASKSCILSGTNREQTALVVTGQLKDRDVSYYEWLCKLETCFGRTEKVYFVLEKKLLKYRDDAVYEGVTTFRECLMKCAELTTFTCRSLEYSDKTLVCRLSEVTAAEAEEGELVDSNTEQYNYVEWRCRNYETNPCQGQSDSVLYWSEVPRSRLQGGYIKKSTNVHSQGKCEELCFTNTQCRSVEYQEATSDCRINNANTDIKDVMQSNDDHKYLEWRCAKPQYKPCHDDEENYWEAFVGRRYHNPSKLTITKVSVSTLIACQLLCLKAKQGGKLNCESVQYHYQNRTCYVFSGTARRDQLVPDDINIVYLERHCRKVKFSRCTPGTRFLPNITVQGRALSTDPHAMAYKSSSPVECQTLCEYHRIFQCESVDYSSANKECVLHAVRQIDGLKTVVSPSYNHYEMGCVVPVMPATGDAEKLVHELENWKKGKN</sequence>
<keyword evidence="5" id="KW-1185">Reference proteome</keyword>
<feature type="domain" description="Apple" evidence="3">
    <location>
        <begin position="171"/>
        <end position="258"/>
    </location>
</feature>
<proteinExistence type="predicted"/>
<dbReference type="CDD" id="cd01099">
    <property type="entry name" value="PAN_AP_HGF"/>
    <property type="match status" value="2"/>
</dbReference>
<accession>A0AAD9KBA8</accession>
<dbReference type="AlphaFoldDB" id="A0AAD9KBA8"/>
<evidence type="ECO:0000313" key="4">
    <source>
        <dbReference type="EMBL" id="KAK2167323.1"/>
    </source>
</evidence>
<feature type="compositionally biased region" description="Polar residues" evidence="1">
    <location>
        <begin position="53"/>
        <end position="63"/>
    </location>
</feature>
<dbReference type="InterPro" id="IPR052774">
    <property type="entry name" value="Celegans_DevNeuronal_Protein"/>
</dbReference>
<feature type="signal peptide" evidence="2">
    <location>
        <begin position="1"/>
        <end position="23"/>
    </location>
</feature>
<dbReference type="PROSITE" id="PS50948">
    <property type="entry name" value="PAN"/>
    <property type="match status" value="8"/>
</dbReference>
<dbReference type="PANTHER" id="PTHR47327:SF1">
    <property type="entry name" value="RE15579P"/>
    <property type="match status" value="1"/>
</dbReference>
<feature type="domain" description="Apple" evidence="3">
    <location>
        <begin position="730"/>
        <end position="818"/>
    </location>
</feature>
<dbReference type="SMART" id="SM00473">
    <property type="entry name" value="PAN_AP"/>
    <property type="match status" value="8"/>
</dbReference>
<keyword evidence="2" id="KW-0732">Signal</keyword>
<gene>
    <name evidence="4" type="ORF">LSH36_29g00009</name>
</gene>
<feature type="chain" id="PRO_5042241182" description="Apple domain-containing protein" evidence="2">
    <location>
        <begin position="24"/>
        <end position="936"/>
    </location>
</feature>
<dbReference type="Proteomes" id="UP001208570">
    <property type="component" value="Unassembled WGS sequence"/>
</dbReference>
<dbReference type="Gene3D" id="3.50.4.10">
    <property type="entry name" value="Hepatocyte Growth Factor"/>
    <property type="match status" value="5"/>
</dbReference>
<evidence type="ECO:0000256" key="1">
    <source>
        <dbReference type="SAM" id="MobiDB-lite"/>
    </source>
</evidence>
<evidence type="ECO:0000313" key="5">
    <source>
        <dbReference type="Proteomes" id="UP001208570"/>
    </source>
</evidence>
<feature type="compositionally biased region" description="Low complexity" evidence="1">
    <location>
        <begin position="120"/>
        <end position="164"/>
    </location>
</feature>
<feature type="domain" description="Apple" evidence="3">
    <location>
        <begin position="639"/>
        <end position="722"/>
    </location>
</feature>
<dbReference type="SUPFAM" id="SSF57414">
    <property type="entry name" value="Hairpin loop containing domain-like"/>
    <property type="match status" value="7"/>
</dbReference>
<protein>
    <recommendedName>
        <fullName evidence="3">Apple domain-containing protein</fullName>
    </recommendedName>
</protein>
<dbReference type="Pfam" id="PF00024">
    <property type="entry name" value="PAN_1"/>
    <property type="match status" value="6"/>
</dbReference>
<comment type="caution">
    <text evidence="4">The sequence shown here is derived from an EMBL/GenBank/DDBJ whole genome shotgun (WGS) entry which is preliminary data.</text>
</comment>
<feature type="domain" description="Apple" evidence="3">
    <location>
        <begin position="544"/>
        <end position="631"/>
    </location>
</feature>
<feature type="domain" description="Apple" evidence="3">
    <location>
        <begin position="826"/>
        <end position="910"/>
    </location>
</feature>
<reference evidence="4" key="1">
    <citation type="journal article" date="2023" name="Mol. Biol. Evol.">
        <title>Third-Generation Sequencing Reveals the Adaptive Role of the Epigenome in Three Deep-Sea Polychaetes.</title>
        <authorList>
            <person name="Perez M."/>
            <person name="Aroh O."/>
            <person name="Sun Y."/>
            <person name="Lan Y."/>
            <person name="Juniper S.K."/>
            <person name="Young C.R."/>
            <person name="Angers B."/>
            <person name="Qian P.Y."/>
        </authorList>
    </citation>
    <scope>NUCLEOTIDE SEQUENCE</scope>
    <source>
        <strain evidence="4">P08H-3</strain>
    </source>
</reference>
<feature type="domain" description="Apple" evidence="3">
    <location>
        <begin position="361"/>
        <end position="444"/>
    </location>
</feature>
<dbReference type="EMBL" id="JAODUP010000029">
    <property type="protein sequence ID" value="KAK2167323.1"/>
    <property type="molecule type" value="Genomic_DNA"/>
</dbReference>
<feature type="compositionally biased region" description="Low complexity" evidence="1">
    <location>
        <begin position="84"/>
        <end position="110"/>
    </location>
</feature>
<dbReference type="PANTHER" id="PTHR47327">
    <property type="entry name" value="FI18240P1-RELATED"/>
    <property type="match status" value="1"/>
</dbReference>
<organism evidence="4 5">
    <name type="scientific">Paralvinella palmiformis</name>
    <dbReference type="NCBI Taxonomy" id="53620"/>
    <lineage>
        <taxon>Eukaryota</taxon>
        <taxon>Metazoa</taxon>
        <taxon>Spiralia</taxon>
        <taxon>Lophotrochozoa</taxon>
        <taxon>Annelida</taxon>
        <taxon>Polychaeta</taxon>
        <taxon>Sedentaria</taxon>
        <taxon>Canalipalpata</taxon>
        <taxon>Terebellida</taxon>
        <taxon>Terebelliformia</taxon>
        <taxon>Alvinellidae</taxon>
        <taxon>Paralvinella</taxon>
    </lineage>
</organism>
<evidence type="ECO:0000256" key="2">
    <source>
        <dbReference type="SAM" id="SignalP"/>
    </source>
</evidence>